<gene>
    <name evidence="1" type="ORF">QCA50_008275</name>
</gene>
<comment type="caution">
    <text evidence="1">The sequence shown here is derived from an EMBL/GenBank/DDBJ whole genome shotgun (WGS) entry which is preliminary data.</text>
</comment>
<dbReference type="AlphaFoldDB" id="A0AAW0G7S0"/>
<organism evidence="1 2">
    <name type="scientific">Cerrena zonata</name>
    <dbReference type="NCBI Taxonomy" id="2478898"/>
    <lineage>
        <taxon>Eukaryota</taxon>
        <taxon>Fungi</taxon>
        <taxon>Dikarya</taxon>
        <taxon>Basidiomycota</taxon>
        <taxon>Agaricomycotina</taxon>
        <taxon>Agaricomycetes</taxon>
        <taxon>Polyporales</taxon>
        <taxon>Cerrenaceae</taxon>
        <taxon>Cerrena</taxon>
    </lineage>
</organism>
<sequence>MQHTEMYRSTYSSWWILHLPTHQRLRETWLQGLHLSLDHSIPRYSLTSYSLTATPKTGTNYPPNPTYLCMRMEAMLYPSLNLCLHFPRPFSPKVSYLCGNRLNIDIVR</sequence>
<proteinExistence type="predicted"/>
<keyword evidence="2" id="KW-1185">Reference proteome</keyword>
<reference evidence="1 2" key="1">
    <citation type="submission" date="2022-09" db="EMBL/GenBank/DDBJ databases">
        <authorList>
            <person name="Palmer J.M."/>
        </authorList>
    </citation>
    <scope>NUCLEOTIDE SEQUENCE [LARGE SCALE GENOMIC DNA]</scope>
    <source>
        <strain evidence="1 2">DSM 7382</strain>
    </source>
</reference>
<accession>A0AAW0G7S0</accession>
<evidence type="ECO:0000313" key="1">
    <source>
        <dbReference type="EMBL" id="KAK7688736.1"/>
    </source>
</evidence>
<name>A0AAW0G7S0_9APHY</name>
<evidence type="ECO:0000313" key="2">
    <source>
        <dbReference type="Proteomes" id="UP001385951"/>
    </source>
</evidence>
<dbReference type="Proteomes" id="UP001385951">
    <property type="component" value="Unassembled WGS sequence"/>
</dbReference>
<protein>
    <submittedName>
        <fullName evidence="1">Uncharacterized protein</fullName>
    </submittedName>
</protein>
<dbReference type="EMBL" id="JASBNA010000010">
    <property type="protein sequence ID" value="KAK7688736.1"/>
    <property type="molecule type" value="Genomic_DNA"/>
</dbReference>